<feature type="domain" description="Dynein heavy chain tail" evidence="1">
    <location>
        <begin position="407"/>
        <end position="509"/>
    </location>
</feature>
<name>A0A8C9WWL0_SANLU</name>
<evidence type="ECO:0000313" key="3">
    <source>
        <dbReference type="Proteomes" id="UP000694568"/>
    </source>
</evidence>
<sequence>MSDDESVPSFLEDVRVKFVEEKVCGLLHCQTWDKSDINEEFQTLLKDFFEKESVIFFSSSKNASLVASNELALMSFECMYSVSPPKVCVPLLSNDKNHQMWPNLMSEDIIRHVQSMCSRTSIVRGQVLGKSVLPIPTATEWMEESYSTFKMYNNYDRALAHAIETQVINWTNLIQKILKDDSSDLLMTGCNPGPSAELKFWASRKSNIQNIYLQLQSPIVQKMAKMLEMMDSSYHPTIKTLIGNVFDALQEAQDIDLYLQPLHAQLTQLEKEGFPHLETFIPALFHTLFLIWTNCQSYQRPARIVVLLQELCNLFIEQASTYLSVDLLLREDPEESLQMLKKVIKVFRCFRDSYQTQRERLANHVKHAPWDFPSGMIFARFNQFFNRMLQLEVSERAAQILHIGIYTYKDLKVRIVDFECRLASLLCLAFKDCSGLESAFKVSRTGLYPNFVLLQKHFREELERCKCLFKSQHNQMESGLTKNMAPTSGALKWAKMLRERIQTPWEKIRLLFDMSVKNPDYFQ</sequence>
<dbReference type="GO" id="GO:0051959">
    <property type="term" value="F:dynein light intermediate chain binding"/>
    <property type="evidence" value="ECO:0007669"/>
    <property type="project" value="InterPro"/>
</dbReference>
<dbReference type="GO" id="GO:0005858">
    <property type="term" value="C:axonemal dynein complex"/>
    <property type="evidence" value="ECO:0007669"/>
    <property type="project" value="TreeGrafter"/>
</dbReference>
<dbReference type="AlphaFoldDB" id="A0A8C9WWL0"/>
<dbReference type="GO" id="GO:0007018">
    <property type="term" value="P:microtubule-based movement"/>
    <property type="evidence" value="ECO:0007669"/>
    <property type="project" value="InterPro"/>
</dbReference>
<feature type="domain" description="Dynein heavy chain tail" evidence="1">
    <location>
        <begin position="161"/>
        <end position="392"/>
    </location>
</feature>
<dbReference type="InterPro" id="IPR026983">
    <property type="entry name" value="DHC"/>
</dbReference>
<dbReference type="Proteomes" id="UP000694568">
    <property type="component" value="Unplaced"/>
</dbReference>
<accession>A0A8C9WWL0</accession>
<proteinExistence type="predicted"/>
<dbReference type="GeneTree" id="ENSGT00940000158880"/>
<dbReference type="InterPro" id="IPR013594">
    <property type="entry name" value="Dynein_heavy_tail"/>
</dbReference>
<protein>
    <recommendedName>
        <fullName evidence="1">Dynein heavy chain tail domain-containing protein</fullName>
    </recommendedName>
</protein>
<organism evidence="2 3">
    <name type="scientific">Sander lucioperca</name>
    <name type="common">Pike-perch</name>
    <name type="synonym">Perca lucioperca</name>
    <dbReference type="NCBI Taxonomy" id="283035"/>
    <lineage>
        <taxon>Eukaryota</taxon>
        <taxon>Metazoa</taxon>
        <taxon>Chordata</taxon>
        <taxon>Craniata</taxon>
        <taxon>Vertebrata</taxon>
        <taxon>Euteleostomi</taxon>
        <taxon>Actinopterygii</taxon>
        <taxon>Neopterygii</taxon>
        <taxon>Teleostei</taxon>
        <taxon>Neoteleostei</taxon>
        <taxon>Acanthomorphata</taxon>
        <taxon>Eupercaria</taxon>
        <taxon>Perciformes</taxon>
        <taxon>Percoidei</taxon>
        <taxon>Percidae</taxon>
        <taxon>Luciopercinae</taxon>
        <taxon>Sander</taxon>
    </lineage>
</organism>
<keyword evidence="3" id="KW-1185">Reference proteome</keyword>
<dbReference type="Ensembl" id="ENSSLUT00000001730.1">
    <property type="protein sequence ID" value="ENSSLUP00000001650.1"/>
    <property type="gene ID" value="ENSSLUG00000000817.1"/>
</dbReference>
<dbReference type="GO" id="GO:0045505">
    <property type="term" value="F:dynein intermediate chain binding"/>
    <property type="evidence" value="ECO:0007669"/>
    <property type="project" value="InterPro"/>
</dbReference>
<evidence type="ECO:0000313" key="2">
    <source>
        <dbReference type="Ensembl" id="ENSSLUP00000001650.1"/>
    </source>
</evidence>
<evidence type="ECO:0000259" key="1">
    <source>
        <dbReference type="Pfam" id="PF08385"/>
    </source>
</evidence>
<dbReference type="PANTHER" id="PTHR46532">
    <property type="entry name" value="MALE FERTILITY FACTOR KL5"/>
    <property type="match status" value="1"/>
</dbReference>
<reference evidence="2" key="2">
    <citation type="submission" date="2025-09" db="UniProtKB">
        <authorList>
            <consortium name="Ensembl"/>
        </authorList>
    </citation>
    <scope>IDENTIFICATION</scope>
</reference>
<reference evidence="2" key="1">
    <citation type="submission" date="2025-08" db="UniProtKB">
        <authorList>
            <consortium name="Ensembl"/>
        </authorList>
    </citation>
    <scope>IDENTIFICATION</scope>
</reference>
<dbReference type="Pfam" id="PF08385">
    <property type="entry name" value="DHC_N1"/>
    <property type="match status" value="2"/>
</dbReference>
<dbReference type="PANTHER" id="PTHR46532:SF11">
    <property type="entry name" value="DYNEIN AXONEMAL HEAVY CHAIN 12"/>
    <property type="match status" value="1"/>
</dbReference>